<organism evidence="7 8">
    <name type="scientific">Helicoverpa armigera</name>
    <name type="common">Cotton bollworm</name>
    <name type="synonym">Heliothis armigera</name>
    <dbReference type="NCBI Taxonomy" id="29058"/>
    <lineage>
        <taxon>Eukaryota</taxon>
        <taxon>Metazoa</taxon>
        <taxon>Ecdysozoa</taxon>
        <taxon>Arthropoda</taxon>
        <taxon>Hexapoda</taxon>
        <taxon>Insecta</taxon>
        <taxon>Pterygota</taxon>
        <taxon>Neoptera</taxon>
        <taxon>Endopterygota</taxon>
        <taxon>Lepidoptera</taxon>
        <taxon>Glossata</taxon>
        <taxon>Ditrysia</taxon>
        <taxon>Noctuoidea</taxon>
        <taxon>Noctuidae</taxon>
        <taxon>Heliothinae</taxon>
        <taxon>Helicoverpa</taxon>
    </lineage>
</organism>
<evidence type="ECO:0000256" key="3">
    <source>
        <dbReference type="ARBA" id="ARBA00023054"/>
    </source>
</evidence>
<dbReference type="PANTHER" id="PTHR44981">
    <property type="entry name" value="PERICENTRIN-LIKE PROTEIN, ISOFORM F"/>
    <property type="match status" value="1"/>
</dbReference>
<dbReference type="GO" id="GO:0060090">
    <property type="term" value="F:molecular adaptor activity"/>
    <property type="evidence" value="ECO:0007669"/>
    <property type="project" value="InterPro"/>
</dbReference>
<reference evidence="7 8" key="1">
    <citation type="journal article" date="2017" name="BMC Biol.">
        <title>Genomic innovations, transcriptional plasticity and gene loss underlying the evolution and divergence of two highly polyphagous and invasive Helicoverpa pest species.</title>
        <authorList>
            <person name="Pearce S.L."/>
            <person name="Clarke D.F."/>
            <person name="East P.D."/>
            <person name="Elfekih S."/>
            <person name="Gordon K.H."/>
            <person name="Jermiin L.S."/>
            <person name="McGaughran A."/>
            <person name="Oakeshott J.G."/>
            <person name="Papanikolaou A."/>
            <person name="Perera O.P."/>
            <person name="Rane R.V."/>
            <person name="Richards S."/>
            <person name="Tay W.T."/>
            <person name="Walsh T.K."/>
            <person name="Anderson A."/>
            <person name="Anderson C.J."/>
            <person name="Asgari S."/>
            <person name="Board P.G."/>
            <person name="Bretschneider A."/>
            <person name="Campbell P.M."/>
            <person name="Chertemps T."/>
            <person name="Christeller J.T."/>
            <person name="Coppin C.W."/>
            <person name="Downes S.J."/>
            <person name="Duan G."/>
            <person name="Farnsworth C.A."/>
            <person name="Good R.T."/>
            <person name="Han L.B."/>
            <person name="Han Y.C."/>
            <person name="Hatje K."/>
            <person name="Horne I."/>
            <person name="Huang Y.P."/>
            <person name="Hughes D.S."/>
            <person name="Jacquin-Joly E."/>
            <person name="James W."/>
            <person name="Jhangiani S."/>
            <person name="Kollmar M."/>
            <person name="Kuwar S.S."/>
            <person name="Li S."/>
            <person name="Liu N.Y."/>
            <person name="Maibeche M.T."/>
            <person name="Miller J.R."/>
            <person name="Montagne N."/>
            <person name="Perry T."/>
            <person name="Qu J."/>
            <person name="Song S.V."/>
            <person name="Sutton G.G."/>
            <person name="Vogel H."/>
            <person name="Walenz B.P."/>
            <person name="Xu W."/>
            <person name="Zhang H.J."/>
            <person name="Zou Z."/>
            <person name="Batterham P."/>
            <person name="Edwards O.R."/>
            <person name="Feyereisen R."/>
            <person name="Gibbs R.A."/>
            <person name="Heckel D.G."/>
            <person name="McGrath A."/>
            <person name="Robin C."/>
            <person name="Scherer S.E."/>
            <person name="Worley K.C."/>
            <person name="Wu Y.D."/>
        </authorList>
    </citation>
    <scope>NUCLEOTIDE SEQUENCE [LARGE SCALE GENOMIC DNA]</scope>
    <source>
        <strain evidence="7">Harm_GR_Male_#8</strain>
        <tissue evidence="7">Whole organism</tissue>
    </source>
</reference>
<feature type="coiled-coil region" evidence="5">
    <location>
        <begin position="352"/>
        <end position="386"/>
    </location>
</feature>
<dbReference type="PANTHER" id="PTHR44981:SF2">
    <property type="entry name" value="PERICENTRIN-LIKE PROTEIN, ISOFORM F"/>
    <property type="match status" value="1"/>
</dbReference>
<dbReference type="GO" id="GO:0005813">
    <property type="term" value="C:centrosome"/>
    <property type="evidence" value="ECO:0007669"/>
    <property type="project" value="UniProtKB-SubCell"/>
</dbReference>
<keyword evidence="8" id="KW-1185">Reference proteome</keyword>
<dbReference type="Proteomes" id="UP000249218">
    <property type="component" value="Unassembled WGS sequence"/>
</dbReference>
<dbReference type="OrthoDB" id="2020852at2759"/>
<evidence type="ECO:0000256" key="2">
    <source>
        <dbReference type="ARBA" id="ARBA00022490"/>
    </source>
</evidence>
<feature type="compositionally biased region" description="Polar residues" evidence="6">
    <location>
        <begin position="227"/>
        <end position="236"/>
    </location>
</feature>
<keyword evidence="3 5" id="KW-0175">Coiled coil</keyword>
<dbReference type="AlphaFoldDB" id="A0A2W1BV34"/>
<comment type="subcellular location">
    <subcellularLocation>
        <location evidence="1">Cytoplasm</location>
        <location evidence="1">Cytoskeleton</location>
        <location evidence="1">Microtubule organizing center</location>
        <location evidence="1">Centrosome</location>
    </subcellularLocation>
</comment>
<accession>A0A2W1BV34</accession>
<dbReference type="GO" id="GO:0007165">
    <property type="term" value="P:signal transduction"/>
    <property type="evidence" value="ECO:0007669"/>
    <property type="project" value="InterPro"/>
</dbReference>
<evidence type="ECO:0000256" key="5">
    <source>
        <dbReference type="SAM" id="Coils"/>
    </source>
</evidence>
<evidence type="ECO:0000256" key="6">
    <source>
        <dbReference type="SAM" id="MobiDB-lite"/>
    </source>
</evidence>
<keyword evidence="4" id="KW-0206">Cytoskeleton</keyword>
<keyword evidence="2" id="KW-0963">Cytoplasm</keyword>
<dbReference type="EMBL" id="KZ149928">
    <property type="protein sequence ID" value="PZC77494.1"/>
    <property type="molecule type" value="Genomic_DNA"/>
</dbReference>
<evidence type="ECO:0000313" key="8">
    <source>
        <dbReference type="Proteomes" id="UP000249218"/>
    </source>
</evidence>
<name>A0A2W1BV34_HELAM</name>
<gene>
    <name evidence="7" type="primary">HaOG203372</name>
    <name evidence="7" type="ORF">B5X24_HaOG203372</name>
</gene>
<sequence>MVILRKFMCSSLRDELSVGEDKWKQRRNISFDQNRQLEEVTRERDDLKRVAVSLHRVVGQLVAYCASAEDELNRTVLAQLLARLVPGDNDTLIEEESRPTTPNVSGELNHSVVSRSGRHVHFAPDLNAILTDLDEESIVNFLQQQRDLSADIKKELENSLRRLRHEAHSLLDLSAKLAPRIRPDTSNMLESSIQITELVHDLDNKENCDNCELHRKLCSLPPRSRPAPTSAQSLDGSASPRVQRLAHDIDSLQKERDDLHQQVKRMTDSPVHKICCEKLEAANRQLRSTRQFVEEQAAEREAERDEFARRLQDLRDENTRLATRLQNNARILNEMHCLRLTYCNCREHDKHVEQLEAQTREMNQIITELETRKASTDDQLKASDEKVVLLRDIIGNLESQLEQKTTHETEILEQLEQMKNTIDERDSKMRTLLGELESLKSERMEQSDVICVKCSQEDVKISELMERVKEQCQYLEDRIHRRTRALERVHEQCSTSCSEPSEDVSLRDQRHRHLEVKSPDTEATPRAEHMSELMGVWECLQTHARAEDAVLKRVADLEMQRAQLKDIAQVSLITDDNLIIY</sequence>
<proteinExistence type="predicted"/>
<feature type="region of interest" description="Disordered" evidence="6">
    <location>
        <begin position="219"/>
        <end position="242"/>
    </location>
</feature>
<evidence type="ECO:0000313" key="7">
    <source>
        <dbReference type="EMBL" id="PZC77494.1"/>
    </source>
</evidence>
<evidence type="ECO:0000256" key="4">
    <source>
        <dbReference type="ARBA" id="ARBA00023212"/>
    </source>
</evidence>
<dbReference type="InterPro" id="IPR028745">
    <property type="entry name" value="AKAP9/Pericentrin"/>
</dbReference>
<evidence type="ECO:0000256" key="1">
    <source>
        <dbReference type="ARBA" id="ARBA00004300"/>
    </source>
</evidence>
<feature type="coiled-coil region" evidence="5">
    <location>
        <begin position="142"/>
        <end position="173"/>
    </location>
</feature>
<protein>
    <submittedName>
        <fullName evidence="7">Uncharacterized protein</fullName>
    </submittedName>
</protein>
<feature type="coiled-coil region" evidence="5">
    <location>
        <begin position="242"/>
        <end position="324"/>
    </location>
</feature>